<feature type="transmembrane region" description="Helical" evidence="1">
    <location>
        <begin position="64"/>
        <end position="83"/>
    </location>
</feature>
<dbReference type="EMBL" id="AP024702">
    <property type="protein sequence ID" value="BCX48249.1"/>
    <property type="molecule type" value="Genomic_DNA"/>
</dbReference>
<keyword evidence="1" id="KW-1133">Transmembrane helix</keyword>
<keyword evidence="3" id="KW-1185">Reference proteome</keyword>
<name>A0ABM7RDR9_9BACT</name>
<sequence length="84" mass="8601">MSEKPKASFSIVSLLAIVAAIWSFFQGATFGLLLALAAIVLGIIGLLISFSASKRGGIVSLTSIVFGVVGIIAAIIKASLYLFG</sequence>
<evidence type="ECO:0008006" key="4">
    <source>
        <dbReference type="Google" id="ProtNLM"/>
    </source>
</evidence>
<keyword evidence="1" id="KW-0472">Membrane</keyword>
<accession>A0ABM7RDR9</accession>
<evidence type="ECO:0000313" key="3">
    <source>
        <dbReference type="Proteomes" id="UP001374893"/>
    </source>
</evidence>
<proteinExistence type="predicted"/>
<dbReference type="RefSeq" id="WP_338684340.1">
    <property type="nucleotide sequence ID" value="NZ_AP024702.1"/>
</dbReference>
<reference evidence="2 3" key="1">
    <citation type="submission" date="2021-06" db="EMBL/GenBank/DDBJ databases">
        <title>Complete genome of Haloferula helveola possessing various polysaccharide degrading enzymes.</title>
        <authorList>
            <person name="Takami H."/>
            <person name="Huang C."/>
            <person name="Hamasaki K."/>
        </authorList>
    </citation>
    <scope>NUCLEOTIDE SEQUENCE [LARGE SCALE GENOMIC DNA]</scope>
    <source>
        <strain evidence="2 3">CN-1</strain>
    </source>
</reference>
<evidence type="ECO:0000256" key="1">
    <source>
        <dbReference type="SAM" id="Phobius"/>
    </source>
</evidence>
<keyword evidence="1" id="KW-0812">Transmembrane</keyword>
<dbReference type="Proteomes" id="UP001374893">
    <property type="component" value="Chromosome"/>
</dbReference>
<organism evidence="2 3">
    <name type="scientific">Haloferula helveola</name>
    <dbReference type="NCBI Taxonomy" id="490095"/>
    <lineage>
        <taxon>Bacteria</taxon>
        <taxon>Pseudomonadati</taxon>
        <taxon>Verrucomicrobiota</taxon>
        <taxon>Verrucomicrobiia</taxon>
        <taxon>Verrucomicrobiales</taxon>
        <taxon>Verrucomicrobiaceae</taxon>
        <taxon>Haloferula</taxon>
    </lineage>
</organism>
<feature type="transmembrane region" description="Helical" evidence="1">
    <location>
        <begin position="31"/>
        <end position="52"/>
    </location>
</feature>
<feature type="transmembrane region" description="Helical" evidence="1">
    <location>
        <begin position="7"/>
        <end position="25"/>
    </location>
</feature>
<evidence type="ECO:0000313" key="2">
    <source>
        <dbReference type="EMBL" id="BCX48249.1"/>
    </source>
</evidence>
<gene>
    <name evidence="2" type="ORF">HAHE_21570</name>
</gene>
<protein>
    <recommendedName>
        <fullName evidence="4">Major facilitator superfamily (MFS) profile domain-containing protein</fullName>
    </recommendedName>
</protein>